<dbReference type="InterPro" id="IPR013087">
    <property type="entry name" value="Znf_C2H2_type"/>
</dbReference>
<dbReference type="PROSITE" id="PS50280">
    <property type="entry name" value="SET"/>
    <property type="match status" value="1"/>
</dbReference>
<feature type="region of interest" description="Disordered" evidence="15">
    <location>
        <begin position="875"/>
        <end position="897"/>
    </location>
</feature>
<feature type="domain" description="SET" evidence="17">
    <location>
        <begin position="153"/>
        <end position="278"/>
    </location>
</feature>
<accession>A0A0D6E287</accession>
<dbReference type="InterPro" id="IPR001214">
    <property type="entry name" value="SET_dom"/>
</dbReference>
<organism evidence="18">
    <name type="scientific">Platynereis dumerilii</name>
    <name type="common">Dumeril's clam worm</name>
    <dbReference type="NCBI Taxonomy" id="6359"/>
    <lineage>
        <taxon>Eukaryota</taxon>
        <taxon>Metazoa</taxon>
        <taxon>Spiralia</taxon>
        <taxon>Lophotrochozoa</taxon>
        <taxon>Annelida</taxon>
        <taxon>Polychaeta</taxon>
        <taxon>Errantia</taxon>
        <taxon>Phyllodocida</taxon>
        <taxon>Nereididae</taxon>
        <taxon>Platynereis</taxon>
    </lineage>
</organism>
<proteinExistence type="evidence at transcript level"/>
<evidence type="ECO:0000256" key="3">
    <source>
        <dbReference type="ARBA" id="ARBA00022737"/>
    </source>
</evidence>
<sequence length="1061" mass="120367">MQLDQINSSINSSINSINSSINSSVINSNVIDTSAVARHPGDQSFDCMLVTAGPSGFHLDPTGQGQLGHIASVAQNAEYIYQHQESEESRDAARVQNQDVKTIQVQIQVPEADGEVVPYQPKPYYNPDELWCEDCQTSYMNGCTKHSLSEIHDKVVFSRAWASLPQHLQIFRLGDSTDLGVFAKRSIPRRTQFGPFIAELVESRDMVTNKAFSLQVEREGHKFYFEATDENKCNWMMFVRPAQSYDEQNLVAYQYGSEIYFCTTKHIQPRVELKVWYSAQYAERLGLAVYVNPELEKWECYECNKKFRTPSALQRHYAIHLAQHQPKLQPQPPQPEEVLGNDNEGDAVSDITDASGLEGRRVSGRRRIPSRKLRNGEEEEEEGEEELEREILEGEEEGGDPQVWKKKKTSIYLSKYKKYHRDTIKKSIKSLYKRKGKETGGQEWVCTHCDLTFDNPSLLNLHTLTHAAEDIGMDEIQRLTTDSGLINMNDPSSLQIISSLGSEVNQSTSSDALNNYISLSHAEDLSCPVCNESFSAKKDLIQHAAIHAKLKNKSGAKPYKCKKCWKSFGQIERLQKHMMCHGAEEDKPLQCSKCPKRFMNNSALACHLKIHSDSQYYDCIMCGEGFDQVGALKKHVLIHRDFQAMFPCGYCHRTFKEYSAIRKHIRAFHSEKKFQCDQCDAAFTRYDKLKLHALKHSNLREFMCENCGRQFKRRDKLREHVKRMHAPGREKMVRPQFRKKFVPKVSPNDYQRFIYKCNTCMVGFKRRGMLVNHLAKKHPDTKPDQVPELNLPILKTQRDYFCQYCDKVYKSSSKRKAHIMKQHPGSEVPPNIRGKDQEDPNSFMTTYCQMVGSVTAVPQSCTFCHKQYASKAKLLQHQRKKHSSQVPPVSDRRRPQPSLAARTTLEMNSKQQSTTAVVITPIMQPGAEERLPTDAEPAPGDPLPGADLLTQAMSELTQGLTEYRVTTPSGSTQIDYLGQRVVQAQVSGNILQSQPSTIELSQLGLVHTHFPSNGQAIVSQGAVLNPQTLIVTSSAPQAQTTGATHSQLITRSWNNTPTYQT</sequence>
<dbReference type="Gene3D" id="2.170.270.10">
    <property type="entry name" value="SET domain"/>
    <property type="match status" value="1"/>
</dbReference>
<evidence type="ECO:0000259" key="17">
    <source>
        <dbReference type="PROSITE" id="PS50280"/>
    </source>
</evidence>
<keyword evidence="5" id="KW-0862">Zinc</keyword>
<evidence type="ECO:0000256" key="11">
    <source>
        <dbReference type="ARBA" id="ARBA00024120"/>
    </source>
</evidence>
<feature type="domain" description="C2H2-type" evidence="16">
    <location>
        <begin position="617"/>
        <end position="644"/>
    </location>
</feature>
<reference evidence="18" key="1">
    <citation type="submission" date="2015-02" db="EMBL/GenBank/DDBJ databases">
        <title>Evolution of Prdm genes in animals: insights from comparative genomics.</title>
        <authorList>
            <person name="Vervoort M."/>
            <person name="Meulemeester D."/>
            <person name="Behague J."/>
            <person name="Kerner P."/>
        </authorList>
    </citation>
    <scope>NUCLEOTIDE SEQUENCE</scope>
    <source>
        <tissue evidence="18">Whole organism</tissue>
    </source>
</reference>
<evidence type="ECO:0000313" key="18">
    <source>
        <dbReference type="EMBL" id="CEP16114.1"/>
    </source>
</evidence>
<dbReference type="Pfam" id="PF21549">
    <property type="entry name" value="PRDM2_PR"/>
    <property type="match status" value="1"/>
</dbReference>
<evidence type="ECO:0000256" key="9">
    <source>
        <dbReference type="ARBA" id="ARBA00023163"/>
    </source>
</evidence>
<feature type="region of interest" description="Disordered" evidence="15">
    <location>
        <begin position="325"/>
        <end position="402"/>
    </location>
</feature>
<evidence type="ECO:0000256" key="15">
    <source>
        <dbReference type="SAM" id="MobiDB-lite"/>
    </source>
</evidence>
<feature type="domain" description="C2H2-type" evidence="16">
    <location>
        <begin position="646"/>
        <end position="674"/>
    </location>
</feature>
<evidence type="ECO:0000256" key="13">
    <source>
        <dbReference type="ARBA" id="ARBA00093328"/>
    </source>
</evidence>
<feature type="domain" description="C2H2-type" evidence="16">
    <location>
        <begin position="800"/>
        <end position="828"/>
    </location>
</feature>
<dbReference type="EMBL" id="LN811429">
    <property type="protein sequence ID" value="CEP16114.1"/>
    <property type="molecule type" value="mRNA"/>
</dbReference>
<evidence type="ECO:0000256" key="4">
    <source>
        <dbReference type="ARBA" id="ARBA00022771"/>
    </source>
</evidence>
<keyword evidence="3" id="KW-0677">Repeat</keyword>
<evidence type="ECO:0000256" key="1">
    <source>
        <dbReference type="ARBA" id="ARBA00004123"/>
    </source>
</evidence>
<gene>
    <name evidence="18" type="primary">15</name>
    <name evidence="18" type="synonym">Pdu-Prdm10</name>
</gene>
<dbReference type="InterPro" id="IPR044403">
    <property type="entry name" value="PRDM10_PR/SET"/>
</dbReference>
<evidence type="ECO:0000256" key="2">
    <source>
        <dbReference type="ARBA" id="ARBA00022723"/>
    </source>
</evidence>
<feature type="domain" description="C2H2-type" evidence="16">
    <location>
        <begin position="525"/>
        <end position="552"/>
    </location>
</feature>
<dbReference type="InterPro" id="IPR050331">
    <property type="entry name" value="Zinc_finger"/>
</dbReference>
<dbReference type="PANTHER" id="PTHR16515">
    <property type="entry name" value="PR DOMAIN ZINC FINGER PROTEIN"/>
    <property type="match status" value="1"/>
</dbReference>
<feature type="domain" description="C2H2-type" evidence="16">
    <location>
        <begin position="859"/>
        <end position="887"/>
    </location>
</feature>
<feature type="domain" description="C2H2-type" evidence="16">
    <location>
        <begin position="755"/>
        <end position="783"/>
    </location>
</feature>
<evidence type="ECO:0000256" key="12">
    <source>
        <dbReference type="ARBA" id="ARBA00029959"/>
    </source>
</evidence>
<evidence type="ECO:0000256" key="7">
    <source>
        <dbReference type="ARBA" id="ARBA00023125"/>
    </source>
</evidence>
<feature type="domain" description="C2H2-type" evidence="16">
    <location>
        <begin position="559"/>
        <end position="586"/>
    </location>
</feature>
<dbReference type="Pfam" id="PF13913">
    <property type="entry name" value="zf-C2HC_2"/>
    <property type="match status" value="1"/>
</dbReference>
<dbReference type="GO" id="GO:0008270">
    <property type="term" value="F:zinc ion binding"/>
    <property type="evidence" value="ECO:0007669"/>
    <property type="project" value="UniProtKB-KW"/>
</dbReference>
<keyword evidence="2" id="KW-0479">Metal-binding</keyword>
<dbReference type="CDD" id="cd19194">
    <property type="entry name" value="PR-SET_PRDM10"/>
    <property type="match status" value="1"/>
</dbReference>
<dbReference type="PANTHER" id="PTHR16515:SF34">
    <property type="entry name" value="PR DOMAIN ZINC FINGER PROTEIN 15"/>
    <property type="match status" value="1"/>
</dbReference>
<comment type="subcellular location">
    <subcellularLocation>
        <location evidence="1">Nucleus</location>
    </subcellularLocation>
</comment>
<evidence type="ECO:0000256" key="14">
    <source>
        <dbReference type="PROSITE-ProRule" id="PRU00042"/>
    </source>
</evidence>
<dbReference type="GO" id="GO:0005634">
    <property type="term" value="C:nucleus"/>
    <property type="evidence" value="ECO:0007669"/>
    <property type="project" value="UniProtKB-SubCell"/>
</dbReference>
<dbReference type="SMART" id="SM00355">
    <property type="entry name" value="ZnF_C2H2"/>
    <property type="match status" value="12"/>
</dbReference>
<dbReference type="PROSITE" id="PS00028">
    <property type="entry name" value="ZINC_FINGER_C2H2_1"/>
    <property type="match status" value="12"/>
</dbReference>
<dbReference type="Gene3D" id="3.30.160.60">
    <property type="entry name" value="Classic Zinc Finger"/>
    <property type="match status" value="6"/>
</dbReference>
<keyword evidence="7" id="KW-0238">DNA-binding</keyword>
<keyword evidence="9" id="KW-0804">Transcription</keyword>
<dbReference type="PROSITE" id="PS50157">
    <property type="entry name" value="ZINC_FINGER_C2H2_2"/>
    <property type="match status" value="12"/>
</dbReference>
<dbReference type="Pfam" id="PF00096">
    <property type="entry name" value="zf-C2H2"/>
    <property type="match status" value="5"/>
</dbReference>
<keyword evidence="4 14" id="KW-0863">Zinc-finger</keyword>
<comment type="function">
    <text evidence="13">Transcriptional activator, essential for early embryonic development and survival of embryonic stem cells (ESCs). Supports cell growth and survival during early development by transcriptionally activating the expression of the translation initiation factor EIF3B, to sustain global translation. Activates the transcription of FLNC.</text>
</comment>
<keyword evidence="10" id="KW-0539">Nucleus</keyword>
<name>A0A0D6E287_PLADU</name>
<dbReference type="GO" id="GO:0010468">
    <property type="term" value="P:regulation of gene expression"/>
    <property type="evidence" value="ECO:0007669"/>
    <property type="project" value="TreeGrafter"/>
</dbReference>
<dbReference type="InterPro" id="IPR046341">
    <property type="entry name" value="SET_dom_sf"/>
</dbReference>
<keyword evidence="8" id="KW-0010">Activator</keyword>
<dbReference type="AlphaFoldDB" id="A0A0D6E287"/>
<feature type="domain" description="C2H2-type" evidence="16">
    <location>
        <begin position="444"/>
        <end position="471"/>
    </location>
</feature>
<keyword evidence="6" id="KW-0805">Transcription regulation</keyword>
<dbReference type="SUPFAM" id="SSF57667">
    <property type="entry name" value="beta-beta-alpha zinc fingers"/>
    <property type="match status" value="4"/>
</dbReference>
<dbReference type="GO" id="GO:0003677">
    <property type="term" value="F:DNA binding"/>
    <property type="evidence" value="ECO:0007669"/>
    <property type="project" value="UniProtKB-KW"/>
</dbReference>
<dbReference type="InterPro" id="IPR036236">
    <property type="entry name" value="Znf_C2H2_sf"/>
</dbReference>
<evidence type="ECO:0000256" key="6">
    <source>
        <dbReference type="ARBA" id="ARBA00023015"/>
    </source>
</evidence>
<feature type="compositionally biased region" description="Basic residues" evidence="15">
    <location>
        <begin position="362"/>
        <end position="373"/>
    </location>
</feature>
<evidence type="ECO:0000259" key="16">
    <source>
        <dbReference type="PROSITE" id="PS50157"/>
    </source>
</evidence>
<evidence type="ECO:0000256" key="8">
    <source>
        <dbReference type="ARBA" id="ARBA00023159"/>
    </source>
</evidence>
<evidence type="ECO:0000256" key="5">
    <source>
        <dbReference type="ARBA" id="ARBA00022833"/>
    </source>
</evidence>
<feature type="domain" description="C2H2-type" evidence="16">
    <location>
        <begin position="702"/>
        <end position="730"/>
    </location>
</feature>
<feature type="domain" description="C2H2-type" evidence="16">
    <location>
        <begin position="298"/>
        <end position="325"/>
    </location>
</feature>
<feature type="compositionally biased region" description="Acidic residues" evidence="15">
    <location>
        <begin position="377"/>
        <end position="399"/>
    </location>
</feature>
<dbReference type="SUPFAM" id="SSF82199">
    <property type="entry name" value="SET domain"/>
    <property type="match status" value="1"/>
</dbReference>
<protein>
    <recommendedName>
        <fullName evidence="11">PR domain zinc finger protein 10</fullName>
    </recommendedName>
    <alternativeName>
        <fullName evidence="12">PR domain-containing protein 10</fullName>
    </alternativeName>
</protein>
<feature type="domain" description="C2H2-type" evidence="16">
    <location>
        <begin position="674"/>
        <end position="701"/>
    </location>
</feature>
<feature type="domain" description="C2H2-type" evidence="16">
    <location>
        <begin position="589"/>
        <end position="616"/>
    </location>
</feature>
<evidence type="ECO:0000256" key="10">
    <source>
        <dbReference type="ARBA" id="ARBA00023242"/>
    </source>
</evidence>